<keyword evidence="1" id="KW-0812">Transmembrane</keyword>
<keyword evidence="3" id="KW-1185">Reference proteome</keyword>
<accession>A0ABU3UR82</accession>
<dbReference type="Proteomes" id="UP001257627">
    <property type="component" value="Unassembled WGS sequence"/>
</dbReference>
<evidence type="ECO:0000313" key="2">
    <source>
        <dbReference type="EMBL" id="MDU8996420.1"/>
    </source>
</evidence>
<protein>
    <submittedName>
        <fullName evidence="2">Uncharacterized protein</fullName>
    </submittedName>
</protein>
<proteinExistence type="predicted"/>
<gene>
    <name evidence="2" type="ORF">PU648_29560</name>
</gene>
<evidence type="ECO:0000256" key="1">
    <source>
        <dbReference type="SAM" id="Phobius"/>
    </source>
</evidence>
<comment type="caution">
    <text evidence="2">The sequence shown here is derived from an EMBL/GenBank/DDBJ whole genome shotgun (WGS) entry which is preliminary data.</text>
</comment>
<keyword evidence="1" id="KW-0472">Membrane</keyword>
<feature type="transmembrane region" description="Helical" evidence="1">
    <location>
        <begin position="6"/>
        <end position="27"/>
    </location>
</feature>
<reference evidence="2 3" key="1">
    <citation type="submission" date="2023-02" db="EMBL/GenBank/DDBJ databases">
        <authorList>
            <person name="Maleckis M."/>
        </authorList>
    </citation>
    <scope>NUCLEOTIDE SEQUENCE [LARGE SCALE GENOMIC DNA]</scope>
    <source>
        <strain evidence="2 3">P8-A2</strain>
    </source>
</reference>
<name>A0ABU3UR82_9ACTN</name>
<organism evidence="2 3">
    <name type="scientific">Streptomyces mirabilis</name>
    <dbReference type="NCBI Taxonomy" id="68239"/>
    <lineage>
        <taxon>Bacteria</taxon>
        <taxon>Bacillati</taxon>
        <taxon>Actinomycetota</taxon>
        <taxon>Actinomycetes</taxon>
        <taxon>Kitasatosporales</taxon>
        <taxon>Streptomycetaceae</taxon>
        <taxon>Streptomyces</taxon>
    </lineage>
</organism>
<keyword evidence="1" id="KW-1133">Transmembrane helix</keyword>
<dbReference type="EMBL" id="JARAKF010000001">
    <property type="protein sequence ID" value="MDU8996420.1"/>
    <property type="molecule type" value="Genomic_DNA"/>
</dbReference>
<evidence type="ECO:0000313" key="3">
    <source>
        <dbReference type="Proteomes" id="UP001257627"/>
    </source>
</evidence>
<sequence>MVSDAVMVGVLTFIGTALATGAGFWQWQRTQAREARATYRAQRVDGLREVWEALSSFEEAQRMSMAHPDAATEPEAGRLAQINLLLLRRSPFLRSDEQEWAQAFTQCLTEIDALLRAGVNEDRPTGWWVRSIELPPGTHVASTAAYQLRTLRRKLGERYAAVTKGEHE</sequence>
<dbReference type="RefSeq" id="WP_316734102.1">
    <property type="nucleotide sequence ID" value="NZ_JARAKF010000001.1"/>
</dbReference>